<evidence type="ECO:0000256" key="5">
    <source>
        <dbReference type="ARBA" id="ARBA00022777"/>
    </source>
</evidence>
<dbReference type="SUPFAM" id="SSF55874">
    <property type="entry name" value="ATPase domain of HSP90 chaperone/DNA topoisomerase II/histidine kinase"/>
    <property type="match status" value="1"/>
</dbReference>
<dbReference type="KEGG" id="hyj:FHG12_07165"/>
<keyword evidence="4" id="KW-0808">Transferase</keyword>
<dbReference type="OrthoDB" id="9757990at2"/>
<dbReference type="Pfam" id="PF02518">
    <property type="entry name" value="HATPase_c"/>
    <property type="match status" value="1"/>
</dbReference>
<dbReference type="Pfam" id="PF08447">
    <property type="entry name" value="PAS_3"/>
    <property type="match status" value="1"/>
</dbReference>
<dbReference type="SMART" id="SM00387">
    <property type="entry name" value="HATPase_c"/>
    <property type="match status" value="1"/>
</dbReference>
<evidence type="ECO:0000259" key="7">
    <source>
        <dbReference type="PROSITE" id="PS50109"/>
    </source>
</evidence>
<sequence length="364" mass="41286">MLDFAALFQPLAERGHLLYFAYELQARQVQYVSAAYERLLGGKVERVNEELPDLLARLHPDDQEYAASLFAQVVAGELVEDAELRLQGPDDTTQWLCVTADLVQVPDNKKFIAGHIQDITKTRQYIDNADNFNAKKNATLEILSHDLAGPFNLVQQLAEYASEKAEVLHDSHLNELLRIIQVTCRDSVNLIQDFVDNEFMESANVELRRERTDLVESLRAVLEEYQKSEQNIAKHFEFRAPADPIYLELDNNKFMQAINNLISNSIKFTPNGGRIELSVAQTDQEHVLVTVSDNGVGIPPKYQPVLFEKFTKARRPGLRGEKSTGLGMSIIKTIVELHQGRIWFESAENRGTTFYIKLPINVSN</sequence>
<dbReference type="PROSITE" id="PS50112">
    <property type="entry name" value="PAS"/>
    <property type="match status" value="1"/>
</dbReference>
<dbReference type="AlphaFoldDB" id="A0A5B7ZY61"/>
<feature type="domain" description="PAS" evidence="8">
    <location>
        <begin position="19"/>
        <end position="77"/>
    </location>
</feature>
<name>A0A5B7ZY61_9BACT</name>
<dbReference type="InterPro" id="IPR035965">
    <property type="entry name" value="PAS-like_dom_sf"/>
</dbReference>
<accession>A0A5B7ZY61</accession>
<dbReference type="SUPFAM" id="SSF47384">
    <property type="entry name" value="Homodimeric domain of signal transducing histidine kinase"/>
    <property type="match status" value="1"/>
</dbReference>
<keyword evidence="5 9" id="KW-0418">Kinase</keyword>
<evidence type="ECO:0000313" key="10">
    <source>
        <dbReference type="Proteomes" id="UP000305398"/>
    </source>
</evidence>
<evidence type="ECO:0000256" key="6">
    <source>
        <dbReference type="ARBA" id="ARBA00023012"/>
    </source>
</evidence>
<dbReference type="FunFam" id="3.30.565.10:FF:000006">
    <property type="entry name" value="Sensor histidine kinase WalK"/>
    <property type="match status" value="1"/>
</dbReference>
<dbReference type="InterPro" id="IPR003594">
    <property type="entry name" value="HATPase_dom"/>
</dbReference>
<dbReference type="InterPro" id="IPR005467">
    <property type="entry name" value="His_kinase_dom"/>
</dbReference>
<dbReference type="PROSITE" id="PS50109">
    <property type="entry name" value="HIS_KIN"/>
    <property type="match status" value="1"/>
</dbReference>
<evidence type="ECO:0000256" key="2">
    <source>
        <dbReference type="ARBA" id="ARBA00012438"/>
    </source>
</evidence>
<evidence type="ECO:0000259" key="8">
    <source>
        <dbReference type="PROSITE" id="PS50112"/>
    </source>
</evidence>
<comment type="catalytic activity">
    <reaction evidence="1">
        <text>ATP + protein L-histidine = ADP + protein N-phospho-L-histidine.</text>
        <dbReference type="EC" id="2.7.13.3"/>
    </reaction>
</comment>
<dbReference type="EMBL" id="CP040896">
    <property type="protein sequence ID" value="QDA59900.1"/>
    <property type="molecule type" value="Genomic_DNA"/>
</dbReference>
<dbReference type="InterPro" id="IPR036097">
    <property type="entry name" value="HisK_dim/P_sf"/>
</dbReference>
<dbReference type="Gene3D" id="3.30.450.20">
    <property type="entry name" value="PAS domain"/>
    <property type="match status" value="1"/>
</dbReference>
<proteinExistence type="predicted"/>
<keyword evidence="3" id="KW-0597">Phosphoprotein</keyword>
<keyword evidence="6" id="KW-0902">Two-component regulatory system</keyword>
<dbReference type="Gene3D" id="1.10.287.130">
    <property type="match status" value="1"/>
</dbReference>
<dbReference type="EC" id="2.7.13.3" evidence="2"/>
<dbReference type="InterPro" id="IPR013655">
    <property type="entry name" value="PAS_fold_3"/>
</dbReference>
<protein>
    <recommendedName>
        <fullName evidence="2">histidine kinase</fullName>
        <ecNumber evidence="2">2.7.13.3</ecNumber>
    </recommendedName>
</protein>
<dbReference type="InterPro" id="IPR036890">
    <property type="entry name" value="HATPase_C_sf"/>
</dbReference>
<dbReference type="GO" id="GO:0000155">
    <property type="term" value="F:phosphorelay sensor kinase activity"/>
    <property type="evidence" value="ECO:0007669"/>
    <property type="project" value="InterPro"/>
</dbReference>
<evidence type="ECO:0000256" key="4">
    <source>
        <dbReference type="ARBA" id="ARBA00022679"/>
    </source>
</evidence>
<evidence type="ECO:0000313" key="9">
    <source>
        <dbReference type="EMBL" id="QDA59900.1"/>
    </source>
</evidence>
<organism evidence="9 10">
    <name type="scientific">Hymenobacter jejuensis</name>
    <dbReference type="NCBI Taxonomy" id="2502781"/>
    <lineage>
        <taxon>Bacteria</taxon>
        <taxon>Pseudomonadati</taxon>
        <taxon>Bacteroidota</taxon>
        <taxon>Cytophagia</taxon>
        <taxon>Cytophagales</taxon>
        <taxon>Hymenobacteraceae</taxon>
        <taxon>Hymenobacter</taxon>
    </lineage>
</organism>
<evidence type="ECO:0000256" key="1">
    <source>
        <dbReference type="ARBA" id="ARBA00000085"/>
    </source>
</evidence>
<dbReference type="InterPro" id="IPR004358">
    <property type="entry name" value="Sig_transdc_His_kin-like_C"/>
</dbReference>
<dbReference type="Proteomes" id="UP000305398">
    <property type="component" value="Chromosome"/>
</dbReference>
<dbReference type="InterPro" id="IPR000014">
    <property type="entry name" value="PAS"/>
</dbReference>
<dbReference type="CDD" id="cd00075">
    <property type="entry name" value="HATPase"/>
    <property type="match status" value="1"/>
</dbReference>
<reference evidence="9 10" key="1">
    <citation type="submission" date="2019-06" db="EMBL/GenBank/DDBJ databases">
        <authorList>
            <person name="Srinivasan S."/>
        </authorList>
    </citation>
    <scope>NUCLEOTIDE SEQUENCE [LARGE SCALE GENOMIC DNA]</scope>
    <source>
        <strain evidence="9 10">17J68-5</strain>
    </source>
</reference>
<dbReference type="PANTHER" id="PTHR43711:SF1">
    <property type="entry name" value="HISTIDINE KINASE 1"/>
    <property type="match status" value="1"/>
</dbReference>
<feature type="domain" description="Histidine kinase" evidence="7">
    <location>
        <begin position="142"/>
        <end position="362"/>
    </location>
</feature>
<dbReference type="InterPro" id="IPR050736">
    <property type="entry name" value="Sensor_HK_Regulatory"/>
</dbReference>
<dbReference type="Gene3D" id="3.30.565.10">
    <property type="entry name" value="Histidine kinase-like ATPase, C-terminal domain"/>
    <property type="match status" value="1"/>
</dbReference>
<dbReference type="PANTHER" id="PTHR43711">
    <property type="entry name" value="TWO-COMPONENT HISTIDINE KINASE"/>
    <property type="match status" value="1"/>
</dbReference>
<dbReference type="CDD" id="cd00130">
    <property type="entry name" value="PAS"/>
    <property type="match status" value="1"/>
</dbReference>
<evidence type="ECO:0000256" key="3">
    <source>
        <dbReference type="ARBA" id="ARBA00022553"/>
    </source>
</evidence>
<dbReference type="SUPFAM" id="SSF55785">
    <property type="entry name" value="PYP-like sensor domain (PAS domain)"/>
    <property type="match status" value="1"/>
</dbReference>
<keyword evidence="10" id="KW-1185">Reference proteome</keyword>
<dbReference type="RefSeq" id="WP_139515080.1">
    <property type="nucleotide sequence ID" value="NZ_CP040896.1"/>
</dbReference>
<gene>
    <name evidence="9" type="ORF">FHG12_07165</name>
</gene>
<dbReference type="PRINTS" id="PR00344">
    <property type="entry name" value="BCTRLSENSOR"/>
</dbReference>